<dbReference type="Gramene" id="ORUFI09G00030.1">
    <property type="protein sequence ID" value="ORUFI09G00030.1"/>
    <property type="gene ID" value="ORUFI09G00030"/>
</dbReference>
<dbReference type="EnsemblPlants" id="ORUFI09G00030.1">
    <property type="protein sequence ID" value="ORUFI09G00030.1"/>
    <property type="gene ID" value="ORUFI09G00030"/>
</dbReference>
<keyword evidence="3" id="KW-1185">Reference proteome</keyword>
<sequence length="111" mass="11299">MAQNLAQKVKTLGAVRGAEGGRSGRSAGGRGLEQLVRKERNAALSATEVGNKHAIGQPSRSRTTTGTSNKTPSGAQPTVIELSDRGAQTPATAATGLGEKWADGFGKGGKR</sequence>
<evidence type="ECO:0000256" key="1">
    <source>
        <dbReference type="SAM" id="MobiDB-lite"/>
    </source>
</evidence>
<reference evidence="3" key="1">
    <citation type="submission" date="2013-06" db="EMBL/GenBank/DDBJ databases">
        <authorList>
            <person name="Zhao Q."/>
        </authorList>
    </citation>
    <scope>NUCLEOTIDE SEQUENCE</scope>
    <source>
        <strain evidence="3">cv. W1943</strain>
    </source>
</reference>
<reference evidence="2" key="2">
    <citation type="submission" date="2015-06" db="UniProtKB">
        <authorList>
            <consortium name="EnsemblPlants"/>
        </authorList>
    </citation>
    <scope>IDENTIFICATION</scope>
</reference>
<feature type="compositionally biased region" description="Gly residues" evidence="1">
    <location>
        <begin position="18"/>
        <end position="31"/>
    </location>
</feature>
<evidence type="ECO:0000313" key="3">
    <source>
        <dbReference type="Proteomes" id="UP000008022"/>
    </source>
</evidence>
<feature type="compositionally biased region" description="Polar residues" evidence="1">
    <location>
        <begin position="58"/>
        <end position="76"/>
    </location>
</feature>
<dbReference type="AlphaFoldDB" id="A0A0E0QMM2"/>
<protein>
    <submittedName>
        <fullName evidence="2">Uncharacterized protein</fullName>
    </submittedName>
</protein>
<accession>A0A0E0QMM2</accession>
<feature type="region of interest" description="Disordered" evidence="1">
    <location>
        <begin position="13"/>
        <end position="111"/>
    </location>
</feature>
<proteinExistence type="predicted"/>
<dbReference type="HOGENOM" id="CLU_2162579_0_0_1"/>
<evidence type="ECO:0000313" key="2">
    <source>
        <dbReference type="EnsemblPlants" id="ORUFI09G00030.1"/>
    </source>
</evidence>
<organism evidence="2 3">
    <name type="scientific">Oryza rufipogon</name>
    <name type="common">Brownbeard rice</name>
    <name type="synonym">Asian wild rice</name>
    <dbReference type="NCBI Taxonomy" id="4529"/>
    <lineage>
        <taxon>Eukaryota</taxon>
        <taxon>Viridiplantae</taxon>
        <taxon>Streptophyta</taxon>
        <taxon>Embryophyta</taxon>
        <taxon>Tracheophyta</taxon>
        <taxon>Spermatophyta</taxon>
        <taxon>Magnoliopsida</taxon>
        <taxon>Liliopsida</taxon>
        <taxon>Poales</taxon>
        <taxon>Poaceae</taxon>
        <taxon>BOP clade</taxon>
        <taxon>Oryzoideae</taxon>
        <taxon>Oryzeae</taxon>
        <taxon>Oryzinae</taxon>
        <taxon>Oryza</taxon>
    </lineage>
</organism>
<dbReference type="Proteomes" id="UP000008022">
    <property type="component" value="Unassembled WGS sequence"/>
</dbReference>
<name>A0A0E0QMM2_ORYRU</name>